<reference evidence="2 3" key="1">
    <citation type="journal article" date="2019" name="Emerg. Microbes Infect.">
        <title>Comprehensive subspecies identification of 175 nontuberculous mycobacteria species based on 7547 genomic profiles.</title>
        <authorList>
            <person name="Matsumoto Y."/>
            <person name="Kinjo T."/>
            <person name="Motooka D."/>
            <person name="Nabeya D."/>
            <person name="Jung N."/>
            <person name="Uechi K."/>
            <person name="Horii T."/>
            <person name="Iida T."/>
            <person name="Fujita J."/>
            <person name="Nakamura S."/>
        </authorList>
    </citation>
    <scope>NUCLEOTIDE SEQUENCE [LARGE SCALE GENOMIC DNA]</scope>
    <source>
        <strain evidence="2 3">JCM 30396</strain>
    </source>
</reference>
<feature type="region of interest" description="Disordered" evidence="1">
    <location>
        <begin position="199"/>
        <end position="218"/>
    </location>
</feature>
<sequence>MNAPTDNILTYMDQGSFLGLRALGRGPVIQYIWIYENGVDLDGLRRFHRNLQHTLVARLIERSPLPFGRPRWVSYSGPPNLDIAVTLRGREEVWDWVDERSFVAIDPELGPPWHLGVQPLVGGGAAVALAISHTTGDAVAGVQAIADAVNGVHRDFGFPPAGKRSRGQALREDLAVAARSAMKIPAAITAGVRVAREQPDDLSTSARAASPASSGGTGQRMVVPRVYGCVRADVWDDRARALGGTRNVLFAGLSARLGYRLGRPDDDGRIVLAVPVSERTDGDTRANPLNSITVLADPSQVTEDLTELRSALKQALVQLAETGNALLAPQALIPFTPKIVVRRLENLVLKVGKPVGCTNLGDLPAEANRPDGTDADFFGTRGGEAGVTAATLERLGGHLLVSAASLRGKVWFSVASWEPGRSNTKAALAEVVGAALDDFCLPATLEC</sequence>
<evidence type="ECO:0000313" key="3">
    <source>
        <dbReference type="Proteomes" id="UP000467148"/>
    </source>
</evidence>
<evidence type="ECO:0000256" key="1">
    <source>
        <dbReference type="SAM" id="MobiDB-lite"/>
    </source>
</evidence>
<protein>
    <recommendedName>
        <fullName evidence="4">Diacylglycerol O-acyltransferase</fullName>
    </recommendedName>
</protein>
<proteinExistence type="predicted"/>
<organism evidence="2 3">
    <name type="scientific">Mycolicibacterium helvum</name>
    <dbReference type="NCBI Taxonomy" id="1534349"/>
    <lineage>
        <taxon>Bacteria</taxon>
        <taxon>Bacillati</taxon>
        <taxon>Actinomycetota</taxon>
        <taxon>Actinomycetes</taxon>
        <taxon>Mycobacteriales</taxon>
        <taxon>Mycobacteriaceae</taxon>
        <taxon>Mycolicibacterium</taxon>
    </lineage>
</organism>
<accession>A0A7I7T9D9</accession>
<name>A0A7I7T9D9_9MYCO</name>
<dbReference type="AlphaFoldDB" id="A0A7I7T9D9"/>
<keyword evidence="3" id="KW-1185">Reference proteome</keyword>
<dbReference type="Proteomes" id="UP000467148">
    <property type="component" value="Chromosome"/>
</dbReference>
<evidence type="ECO:0000313" key="2">
    <source>
        <dbReference type="EMBL" id="BBY65600.1"/>
    </source>
</evidence>
<feature type="compositionally biased region" description="Low complexity" evidence="1">
    <location>
        <begin position="203"/>
        <end position="214"/>
    </location>
</feature>
<dbReference type="EMBL" id="AP022596">
    <property type="protein sequence ID" value="BBY65600.1"/>
    <property type="molecule type" value="Genomic_DNA"/>
</dbReference>
<dbReference type="RefSeq" id="WP_163749660.1">
    <property type="nucleotide sequence ID" value="NZ_AP022596.1"/>
</dbReference>
<evidence type="ECO:0008006" key="4">
    <source>
        <dbReference type="Google" id="ProtNLM"/>
    </source>
</evidence>
<gene>
    <name evidence="2" type="ORF">MHEL_38430</name>
</gene>
<dbReference type="KEGG" id="mhev:MHEL_38430"/>